<evidence type="ECO:0000313" key="2">
    <source>
        <dbReference type="Proteomes" id="UP000247702"/>
    </source>
</evidence>
<name>A0A2Z6QYU8_9GLOM</name>
<keyword evidence="2" id="KW-1185">Reference proteome</keyword>
<comment type="caution">
    <text evidence="1">The sequence shown here is derived from an EMBL/GenBank/DDBJ whole genome shotgun (WGS) entry which is preliminary data.</text>
</comment>
<organism evidence="1 2">
    <name type="scientific">Rhizophagus clarus</name>
    <dbReference type="NCBI Taxonomy" id="94130"/>
    <lineage>
        <taxon>Eukaryota</taxon>
        <taxon>Fungi</taxon>
        <taxon>Fungi incertae sedis</taxon>
        <taxon>Mucoromycota</taxon>
        <taxon>Glomeromycotina</taxon>
        <taxon>Glomeromycetes</taxon>
        <taxon>Glomerales</taxon>
        <taxon>Glomeraceae</taxon>
        <taxon>Rhizophagus</taxon>
    </lineage>
</organism>
<accession>A0A2Z6QYU8</accession>
<sequence length="189" mass="21996">MPVRNFYNKVRRDAELLDYNNDIVVNQFLRGLNKDCIIEAERICIEFYKSKPKPKPKPQYHNNWELYAQNPYPDESSNLFNEDINHNDDDRHLHKIAKRIAKARKKYDDTELNKAMRELSLDDHDNSMNTSNTIRGMPIELVQADPCANVFFIQEEAVPELKLKTDKSIKHNIIGVSGLSEILGIRGQL</sequence>
<dbReference type="EMBL" id="BEXD01001368">
    <property type="protein sequence ID" value="GBB93772.1"/>
    <property type="molecule type" value="Genomic_DNA"/>
</dbReference>
<reference evidence="1 2" key="1">
    <citation type="submission" date="2017-11" db="EMBL/GenBank/DDBJ databases">
        <title>The genome of Rhizophagus clarus HR1 reveals common genetic basis of auxotrophy among arbuscular mycorrhizal fungi.</title>
        <authorList>
            <person name="Kobayashi Y."/>
        </authorList>
    </citation>
    <scope>NUCLEOTIDE SEQUENCE [LARGE SCALE GENOMIC DNA]</scope>
    <source>
        <strain evidence="1 2">HR1</strain>
    </source>
</reference>
<gene>
    <name evidence="1" type="ORF">RclHR1_22290003</name>
</gene>
<proteinExistence type="predicted"/>
<protein>
    <submittedName>
        <fullName evidence="1">Uncharacterized protein</fullName>
    </submittedName>
</protein>
<evidence type="ECO:0000313" key="1">
    <source>
        <dbReference type="EMBL" id="GBB93772.1"/>
    </source>
</evidence>
<dbReference type="AlphaFoldDB" id="A0A2Z6QYU8"/>
<dbReference type="Proteomes" id="UP000247702">
    <property type="component" value="Unassembled WGS sequence"/>
</dbReference>